<keyword evidence="2" id="KW-0539">Nucleus</keyword>
<name>A0A9N9CDF0_9GLOM</name>
<dbReference type="OrthoDB" id="614844at2759"/>
<evidence type="ECO:0000256" key="1">
    <source>
        <dbReference type="ARBA" id="ARBA00004123"/>
    </source>
</evidence>
<proteinExistence type="predicted"/>
<dbReference type="GO" id="GO:0005634">
    <property type="term" value="C:nucleus"/>
    <property type="evidence" value="ECO:0007669"/>
    <property type="project" value="UniProtKB-SubCell"/>
</dbReference>
<organism evidence="5 6">
    <name type="scientific">Acaulospora morrowiae</name>
    <dbReference type="NCBI Taxonomy" id="94023"/>
    <lineage>
        <taxon>Eukaryota</taxon>
        <taxon>Fungi</taxon>
        <taxon>Fungi incertae sedis</taxon>
        <taxon>Mucoromycota</taxon>
        <taxon>Glomeromycotina</taxon>
        <taxon>Glomeromycetes</taxon>
        <taxon>Diversisporales</taxon>
        <taxon>Acaulosporaceae</taxon>
        <taxon>Acaulospora</taxon>
    </lineage>
</organism>
<feature type="compositionally biased region" description="Basic and acidic residues" evidence="3">
    <location>
        <begin position="398"/>
        <end position="411"/>
    </location>
</feature>
<dbReference type="EMBL" id="CAJVPV010005915">
    <property type="protein sequence ID" value="CAG8597872.1"/>
    <property type="molecule type" value="Genomic_DNA"/>
</dbReference>
<sequence length="498" mass="57001">MTQDTDDIIAATKRALSALHENTSGFFKNSRIKRDETSEPKEQHIKLAPEQAGSDSASPQKLYRPHSREDFMDRLSTFSISLKFTTPIECARYGWTNIDYDWLKCEYCSERMLVKLANGELEDHLAKQYQEGLAEVHSVSCPWRGHPCDAAIYKFYILPNPVILEEFQSRAINLLELGEKLPMINTKVTDEFMQTMKKALPLGSNEFSSPVIVSATCLSLFGWEHDLVEGSDKLKCKMCFRHCELSYFRSIAKHREQLQNVEMDLAEKSNDQSTRENEDSGNINEDKDLSEKQGVVGEETRPSQEGMELVTDNEETIDEQTIVETEGDRDSKNTNEEVSQSHESTESGEQVVEETNDGRADESVDGETEKTNDHEKIELSQKNVGSNDEDHEMGEQNTETKEDDASNEKFDDSPEEIGDLTFEVESQHHWYCSWITGDGRFIENKTSEEFARKKPGWYVTLEGIVRLTISNNSKDVNRIRESKNQMNDFCDILSPRRY</sequence>
<reference evidence="5" key="1">
    <citation type="submission" date="2021-06" db="EMBL/GenBank/DDBJ databases">
        <authorList>
            <person name="Kallberg Y."/>
            <person name="Tangrot J."/>
            <person name="Rosling A."/>
        </authorList>
    </citation>
    <scope>NUCLEOTIDE SEQUENCE</scope>
    <source>
        <strain evidence="5">CL551</strain>
    </source>
</reference>
<accession>A0A9N9CDF0</accession>
<feature type="compositionally biased region" description="Basic and acidic residues" evidence="3">
    <location>
        <begin position="356"/>
        <end position="379"/>
    </location>
</feature>
<comment type="subcellular location">
    <subcellularLocation>
        <location evidence="1">Nucleus</location>
    </subcellularLocation>
</comment>
<evidence type="ECO:0000313" key="5">
    <source>
        <dbReference type="EMBL" id="CAG8597872.1"/>
    </source>
</evidence>
<feature type="region of interest" description="Disordered" evidence="3">
    <location>
        <begin position="266"/>
        <end position="411"/>
    </location>
</feature>
<evidence type="ECO:0000256" key="3">
    <source>
        <dbReference type="SAM" id="MobiDB-lite"/>
    </source>
</evidence>
<evidence type="ECO:0000259" key="4">
    <source>
        <dbReference type="Pfam" id="PF07967"/>
    </source>
</evidence>
<dbReference type="PANTHER" id="PTHR15835">
    <property type="entry name" value="NUCLEAR-INTERACTING PARTNER OF ALK"/>
    <property type="match status" value="1"/>
</dbReference>
<evidence type="ECO:0000313" key="6">
    <source>
        <dbReference type="Proteomes" id="UP000789342"/>
    </source>
</evidence>
<feature type="region of interest" description="Disordered" evidence="3">
    <location>
        <begin position="29"/>
        <end position="63"/>
    </location>
</feature>
<feature type="compositionally biased region" description="Basic and acidic residues" evidence="3">
    <location>
        <begin position="32"/>
        <end position="47"/>
    </location>
</feature>
<feature type="domain" description="C3HC-type" evidence="4">
    <location>
        <begin position="65"/>
        <end position="184"/>
    </location>
</feature>
<dbReference type="Pfam" id="PF07967">
    <property type="entry name" value="zf-C3HC"/>
    <property type="match status" value="1"/>
</dbReference>
<dbReference type="InterPro" id="IPR012935">
    <property type="entry name" value="NuBaID_N"/>
</dbReference>
<dbReference type="PANTHER" id="PTHR15835:SF6">
    <property type="entry name" value="ZINC FINGER C3HC-TYPE PROTEIN 1"/>
    <property type="match status" value="1"/>
</dbReference>
<dbReference type="AlphaFoldDB" id="A0A9N9CDF0"/>
<keyword evidence="6" id="KW-1185">Reference proteome</keyword>
<gene>
    <name evidence="5" type="ORF">AMORRO_LOCUS7648</name>
</gene>
<feature type="compositionally biased region" description="Basic and acidic residues" evidence="3">
    <location>
        <begin position="326"/>
        <end position="345"/>
    </location>
</feature>
<comment type="caution">
    <text evidence="5">The sequence shown here is derived from an EMBL/GenBank/DDBJ whole genome shotgun (WGS) entry which is preliminary data.</text>
</comment>
<dbReference type="Proteomes" id="UP000789342">
    <property type="component" value="Unassembled WGS sequence"/>
</dbReference>
<protein>
    <submittedName>
        <fullName evidence="5">7337_t:CDS:1</fullName>
    </submittedName>
</protein>
<dbReference type="GO" id="GO:0008270">
    <property type="term" value="F:zinc ion binding"/>
    <property type="evidence" value="ECO:0007669"/>
    <property type="project" value="InterPro"/>
</dbReference>
<feature type="compositionally biased region" description="Basic and acidic residues" evidence="3">
    <location>
        <begin position="266"/>
        <end position="291"/>
    </location>
</feature>
<evidence type="ECO:0000256" key="2">
    <source>
        <dbReference type="ARBA" id="ARBA00023242"/>
    </source>
</evidence>